<evidence type="ECO:0000256" key="3">
    <source>
        <dbReference type="ARBA" id="ARBA00022741"/>
    </source>
</evidence>
<sequence length="660" mass="72059">MVGEYSRKNNNATMDIVEAKETYALERKVGEGAFGEVFRGRDVRTGVIVAVKLLRGERSEVPKAMLRELWALQTIESPHVPRLLAHFPRGAALALVLEYSESDLRRVLDARVDDAGTRLPLPGPVAASWLKDLLTGLKHVHETRLVHRDVKPSNLLIARDGVARLADFGQCRPLTGGDYSHQVSTRWYRAPELLFGAKRYGAGVDIWGAAALFAEMLENQVLFPGNSDIEQLVVVFKKMGTPAPSRWPSASDLPDFDKISFPDAEPEPFDRVAPSASDLALDLLKRTLVLEPAWRLTASQALDHPCFASSSSPAAERQVLAELRVSFEEWTAEFGELITGEFEILAEGDISAHEAAIFVEQEGYACLVFTTKPYLGGKGLFVVDIKRLWLEGPRAGEIQVVHSSRNLANGGTIGVDNRLYFCFQGGGEDPSLPSGIYSVSPDDWGDWETVVENWHGHGFNSPNDIAIRRTDGTIWFTDPSYAYAQGRAPPPTLGEWVWRLDPASKGDLGVVADGFAKPNGIVFSPDEKTLYVTDTGAETGAETGGGAEDSLRREHPRSVYAYDVVEDRLLANRRLLHVADTGVPDGITCDEAGHVYTGCGDGVHVLDGRTGRLLGKIRIHGCDGGAVNLCFGSRSSPYRDTLFILAEAAIVAVKLEATKK</sequence>
<organism evidence="8 9">
    <name type="scientific">Chrysophaeum taylorii</name>
    <dbReference type="NCBI Taxonomy" id="2483200"/>
    <lineage>
        <taxon>Eukaryota</taxon>
        <taxon>Sar</taxon>
        <taxon>Stramenopiles</taxon>
        <taxon>Ochrophyta</taxon>
        <taxon>Pelagophyceae</taxon>
        <taxon>Pelagomonadales</taxon>
        <taxon>Pelagomonadaceae</taxon>
        <taxon>Chrysophaeum</taxon>
    </lineage>
</organism>
<dbReference type="PANTHER" id="PTHR47064:SF2">
    <property type="entry name" value="SMP-30_GLUCONOLACTONASE_LRE-LIKE REGION DOMAIN-CONTAINING PROTEIN-RELATED"/>
    <property type="match status" value="1"/>
</dbReference>
<dbReference type="InterPro" id="IPR011009">
    <property type="entry name" value="Kinase-like_dom_sf"/>
</dbReference>
<dbReference type="InterPro" id="IPR011042">
    <property type="entry name" value="6-blade_b-propeller_TolB-like"/>
</dbReference>
<dbReference type="Proteomes" id="UP001230188">
    <property type="component" value="Unassembled WGS sequence"/>
</dbReference>
<reference evidence="8" key="1">
    <citation type="submission" date="2023-01" db="EMBL/GenBank/DDBJ databases">
        <title>Metagenome sequencing of chrysophaentin producing Chrysophaeum taylorii.</title>
        <authorList>
            <person name="Davison J."/>
            <person name="Bewley C."/>
        </authorList>
    </citation>
    <scope>NUCLEOTIDE SEQUENCE</scope>
    <source>
        <strain evidence="8">NIES-1699</strain>
    </source>
</reference>
<dbReference type="EMBL" id="JAQMWT010000314">
    <property type="protein sequence ID" value="KAJ8605542.1"/>
    <property type="molecule type" value="Genomic_DNA"/>
</dbReference>
<evidence type="ECO:0000256" key="5">
    <source>
        <dbReference type="ARBA" id="ARBA00022840"/>
    </source>
</evidence>
<evidence type="ECO:0000313" key="8">
    <source>
        <dbReference type="EMBL" id="KAJ8605542.1"/>
    </source>
</evidence>
<dbReference type="PROSITE" id="PS00108">
    <property type="entry name" value="PROTEIN_KINASE_ST"/>
    <property type="match status" value="1"/>
</dbReference>
<dbReference type="InterPro" id="IPR017441">
    <property type="entry name" value="Protein_kinase_ATP_BS"/>
</dbReference>
<dbReference type="InterPro" id="IPR052988">
    <property type="entry name" value="Oryzine_lactonohydrolase"/>
</dbReference>
<dbReference type="GO" id="GO:0005524">
    <property type="term" value="F:ATP binding"/>
    <property type="evidence" value="ECO:0007669"/>
    <property type="project" value="UniProtKB-UniRule"/>
</dbReference>
<dbReference type="PANTHER" id="PTHR47064">
    <property type="entry name" value="PUTATIVE (AFU_ORTHOLOGUE AFUA_1G08990)-RELATED"/>
    <property type="match status" value="1"/>
</dbReference>
<evidence type="ECO:0000259" key="7">
    <source>
        <dbReference type="PROSITE" id="PS50011"/>
    </source>
</evidence>
<dbReference type="Pfam" id="PF00069">
    <property type="entry name" value="Pkinase"/>
    <property type="match status" value="1"/>
</dbReference>
<keyword evidence="5 6" id="KW-0067">ATP-binding</keyword>
<dbReference type="Pfam" id="PF08450">
    <property type="entry name" value="SGL"/>
    <property type="match status" value="1"/>
</dbReference>
<dbReference type="InterPro" id="IPR008271">
    <property type="entry name" value="Ser/Thr_kinase_AS"/>
</dbReference>
<evidence type="ECO:0000313" key="9">
    <source>
        <dbReference type="Proteomes" id="UP001230188"/>
    </source>
</evidence>
<keyword evidence="9" id="KW-1185">Reference proteome</keyword>
<dbReference type="SUPFAM" id="SSF63829">
    <property type="entry name" value="Calcium-dependent phosphotriesterase"/>
    <property type="match status" value="1"/>
</dbReference>
<keyword evidence="4" id="KW-0418">Kinase</keyword>
<comment type="caution">
    <text evidence="8">The sequence shown here is derived from an EMBL/GenBank/DDBJ whole genome shotgun (WGS) entry which is preliminary data.</text>
</comment>
<evidence type="ECO:0000256" key="1">
    <source>
        <dbReference type="ARBA" id="ARBA00022527"/>
    </source>
</evidence>
<feature type="binding site" evidence="6">
    <location>
        <position position="52"/>
    </location>
    <ligand>
        <name>ATP</name>
        <dbReference type="ChEBI" id="CHEBI:30616"/>
    </ligand>
</feature>
<proteinExistence type="predicted"/>
<keyword evidence="1" id="KW-0723">Serine/threonine-protein kinase</keyword>
<accession>A0AAD7UGI9</accession>
<dbReference type="AlphaFoldDB" id="A0AAD7UGI9"/>
<keyword evidence="3 6" id="KW-0547">Nucleotide-binding</keyword>
<name>A0AAD7UGI9_9STRA</name>
<evidence type="ECO:0000256" key="2">
    <source>
        <dbReference type="ARBA" id="ARBA00022679"/>
    </source>
</evidence>
<dbReference type="SUPFAM" id="SSF56112">
    <property type="entry name" value="Protein kinase-like (PK-like)"/>
    <property type="match status" value="1"/>
</dbReference>
<gene>
    <name evidence="8" type="ORF">CTAYLR_000104</name>
</gene>
<feature type="domain" description="Protein kinase" evidence="7">
    <location>
        <begin position="23"/>
        <end position="307"/>
    </location>
</feature>
<dbReference type="FunFam" id="1.10.510.10:FF:000624">
    <property type="entry name" value="Mitogen-activated protein kinase"/>
    <property type="match status" value="1"/>
</dbReference>
<dbReference type="GO" id="GO:0004674">
    <property type="term" value="F:protein serine/threonine kinase activity"/>
    <property type="evidence" value="ECO:0007669"/>
    <property type="project" value="UniProtKB-KW"/>
</dbReference>
<dbReference type="InterPro" id="IPR000719">
    <property type="entry name" value="Prot_kinase_dom"/>
</dbReference>
<evidence type="ECO:0000256" key="4">
    <source>
        <dbReference type="ARBA" id="ARBA00022777"/>
    </source>
</evidence>
<dbReference type="SMART" id="SM00220">
    <property type="entry name" value="S_TKc"/>
    <property type="match status" value="1"/>
</dbReference>
<dbReference type="Gene3D" id="3.30.200.20">
    <property type="entry name" value="Phosphorylase Kinase, domain 1"/>
    <property type="match status" value="1"/>
</dbReference>
<dbReference type="PROSITE" id="PS50011">
    <property type="entry name" value="PROTEIN_KINASE_DOM"/>
    <property type="match status" value="1"/>
</dbReference>
<dbReference type="Gene3D" id="1.10.510.10">
    <property type="entry name" value="Transferase(Phosphotransferase) domain 1"/>
    <property type="match status" value="1"/>
</dbReference>
<keyword evidence="2" id="KW-0808">Transferase</keyword>
<dbReference type="PROSITE" id="PS00107">
    <property type="entry name" value="PROTEIN_KINASE_ATP"/>
    <property type="match status" value="1"/>
</dbReference>
<dbReference type="Gene3D" id="2.120.10.30">
    <property type="entry name" value="TolB, C-terminal domain"/>
    <property type="match status" value="1"/>
</dbReference>
<dbReference type="InterPro" id="IPR013658">
    <property type="entry name" value="SGL"/>
</dbReference>
<protein>
    <recommendedName>
        <fullName evidence="7">Protein kinase domain-containing protein</fullName>
    </recommendedName>
</protein>
<evidence type="ECO:0000256" key="6">
    <source>
        <dbReference type="PROSITE-ProRule" id="PRU10141"/>
    </source>
</evidence>